<gene>
    <name evidence="2" type="ORF">PHPALM_31840</name>
</gene>
<evidence type="ECO:0000256" key="1">
    <source>
        <dbReference type="SAM" id="MobiDB-lite"/>
    </source>
</evidence>
<evidence type="ECO:0000313" key="3">
    <source>
        <dbReference type="Proteomes" id="UP000237271"/>
    </source>
</evidence>
<dbReference type="Proteomes" id="UP000237271">
    <property type="component" value="Unassembled WGS sequence"/>
</dbReference>
<keyword evidence="3" id="KW-1185">Reference proteome</keyword>
<dbReference type="GO" id="GO:0005524">
    <property type="term" value="F:ATP binding"/>
    <property type="evidence" value="ECO:0007669"/>
    <property type="project" value="UniProtKB-KW"/>
</dbReference>
<evidence type="ECO:0000313" key="2">
    <source>
        <dbReference type="EMBL" id="POM59436.1"/>
    </source>
</evidence>
<comment type="caution">
    <text evidence="2">The sequence shown here is derived from an EMBL/GenBank/DDBJ whole genome shotgun (WGS) entry which is preliminary data.</text>
</comment>
<sequence length="326" mass="35474">MITGSESDGDSPGSTQDPTPSQDAPVDDTESSETKAASTSSPAKNLTLAEGKARAQTAKAASSKRADEGAAATKKRAAPDSPCRESISNDLDVQQDQADQQQGATEVFSFACSTPVYSRGYYPPDAGSGSPMFLEHISAPRGLNHGRTSRGAYVRASVQDEPRFVNDIEAARCVLLAPHRIPLNEFISLRKKPEAVNSEKDHLLSYVLDQRDLRIEFAHLIAKWQLHSVMEGLDSSLSPALKTSAGTVPSIREPYTVRRLRNRGLLTPRLLLIPHLNNLRAVNPGQVFRLPRVLRRGITSPLHKQLALPRAPPLSDDPLHMEVQLA</sequence>
<feature type="compositionally biased region" description="Low complexity" evidence="1">
    <location>
        <begin position="90"/>
        <end position="102"/>
    </location>
</feature>
<feature type="non-terminal residue" evidence="2">
    <location>
        <position position="326"/>
    </location>
</feature>
<dbReference type="EMBL" id="NCKW01017160">
    <property type="protein sequence ID" value="POM59436.1"/>
    <property type="molecule type" value="Genomic_DNA"/>
</dbReference>
<organism evidence="2 3">
    <name type="scientific">Phytophthora palmivora</name>
    <dbReference type="NCBI Taxonomy" id="4796"/>
    <lineage>
        <taxon>Eukaryota</taxon>
        <taxon>Sar</taxon>
        <taxon>Stramenopiles</taxon>
        <taxon>Oomycota</taxon>
        <taxon>Peronosporomycetes</taxon>
        <taxon>Peronosporales</taxon>
        <taxon>Peronosporaceae</taxon>
        <taxon>Phytophthora</taxon>
    </lineage>
</organism>
<feature type="compositionally biased region" description="Low complexity" evidence="1">
    <location>
        <begin position="34"/>
        <end position="44"/>
    </location>
</feature>
<feature type="compositionally biased region" description="Polar residues" evidence="1">
    <location>
        <begin position="1"/>
        <end position="22"/>
    </location>
</feature>
<name>A0A2P4X1M1_9STRA</name>
<keyword evidence="2" id="KW-0547">Nucleotide-binding</keyword>
<feature type="region of interest" description="Disordered" evidence="1">
    <location>
        <begin position="1"/>
        <end position="102"/>
    </location>
</feature>
<proteinExistence type="predicted"/>
<dbReference type="OrthoDB" id="126917at2759"/>
<reference evidence="2 3" key="1">
    <citation type="journal article" date="2017" name="Genome Biol. Evol.">
        <title>Phytophthora megakarya and P. palmivora, closely related causal agents of cacao black pod rot, underwent increases in genome sizes and gene numbers by different mechanisms.</title>
        <authorList>
            <person name="Ali S.S."/>
            <person name="Shao J."/>
            <person name="Lary D.J."/>
            <person name="Kronmiller B."/>
            <person name="Shen D."/>
            <person name="Strem M.D."/>
            <person name="Amoako-Attah I."/>
            <person name="Akrofi A.Y."/>
            <person name="Begoude B.A."/>
            <person name="Ten Hoopen G.M."/>
            <person name="Coulibaly K."/>
            <person name="Kebe B.I."/>
            <person name="Melnick R.L."/>
            <person name="Guiltinan M.J."/>
            <person name="Tyler B.M."/>
            <person name="Meinhardt L.W."/>
            <person name="Bailey B.A."/>
        </authorList>
    </citation>
    <scope>NUCLEOTIDE SEQUENCE [LARGE SCALE GENOMIC DNA]</scope>
    <source>
        <strain evidence="3">sbr112.9</strain>
    </source>
</reference>
<accession>A0A2P4X1M1</accession>
<dbReference type="AlphaFoldDB" id="A0A2P4X1M1"/>
<keyword evidence="2" id="KW-0067">ATP-binding</keyword>
<protein>
    <submittedName>
        <fullName evidence="2">ATP-binding cassette (ABC) Superfamily</fullName>
    </submittedName>
</protein>